<sequence length="162" mass="18218">MEPRMGVTLRTAGPADRGAIIELIHKLNVFEADLTGDRRRDIGGARDYYDELLQRLAGRQGRIVLAEADGIPVAAMGFSIDQDAAYVTDDVRRHGTVTDLIVHEDWRGRGIGQMLLREAERLTREAGLRRLMIGALVANERAERTYRDFGFEPYVSYMVKAL</sequence>
<evidence type="ECO:0000313" key="5">
    <source>
        <dbReference type="Proteomes" id="UP000325614"/>
    </source>
</evidence>
<name>A0A5P9JUW1_9HYPH</name>
<keyword evidence="5" id="KW-1185">Reference proteome</keyword>
<keyword evidence="1 4" id="KW-0808">Transferase</keyword>
<evidence type="ECO:0000313" key="4">
    <source>
        <dbReference type="EMBL" id="QFU15436.1"/>
    </source>
</evidence>
<organism evidence="4 5">
    <name type="scientific">Microvirga thermotolerans</name>
    <dbReference type="NCBI Taxonomy" id="2651334"/>
    <lineage>
        <taxon>Bacteria</taxon>
        <taxon>Pseudomonadati</taxon>
        <taxon>Pseudomonadota</taxon>
        <taxon>Alphaproteobacteria</taxon>
        <taxon>Hyphomicrobiales</taxon>
        <taxon>Methylobacteriaceae</taxon>
        <taxon>Microvirga</taxon>
    </lineage>
</organism>
<dbReference type="PANTHER" id="PTHR43420:SF44">
    <property type="entry name" value="ACETYLTRANSFERASE YPEA"/>
    <property type="match status" value="1"/>
</dbReference>
<dbReference type="KEGG" id="mico:GDR74_03945"/>
<dbReference type="PANTHER" id="PTHR43420">
    <property type="entry name" value="ACETYLTRANSFERASE"/>
    <property type="match status" value="1"/>
</dbReference>
<protein>
    <submittedName>
        <fullName evidence="4">GNAT family N-acetyltransferase</fullName>
    </submittedName>
</protein>
<dbReference type="EMBL" id="CP045423">
    <property type="protein sequence ID" value="QFU15436.1"/>
    <property type="molecule type" value="Genomic_DNA"/>
</dbReference>
<evidence type="ECO:0000256" key="1">
    <source>
        <dbReference type="ARBA" id="ARBA00022679"/>
    </source>
</evidence>
<keyword evidence="2" id="KW-0012">Acyltransferase</keyword>
<dbReference type="Proteomes" id="UP000325614">
    <property type="component" value="Chromosome"/>
</dbReference>
<dbReference type="InterPro" id="IPR016181">
    <property type="entry name" value="Acyl_CoA_acyltransferase"/>
</dbReference>
<dbReference type="SUPFAM" id="SSF55729">
    <property type="entry name" value="Acyl-CoA N-acyltransferases (Nat)"/>
    <property type="match status" value="1"/>
</dbReference>
<accession>A0A5P9JUW1</accession>
<reference evidence="4 5" key="1">
    <citation type="submission" date="2019-10" db="EMBL/GenBank/DDBJ databases">
        <title>Isolation, Identification of Microvirga thermotolerans HR1, a novel thermophilic bacterium and Comparative Genomics of the genus Microvirga.</title>
        <authorList>
            <person name="Li J."/>
            <person name="Zhang W."/>
            <person name="Lin M."/>
            <person name="Wang J."/>
        </authorList>
    </citation>
    <scope>NUCLEOTIDE SEQUENCE [LARGE SCALE GENOMIC DNA]</scope>
    <source>
        <strain evidence="4 5">HR1</strain>
    </source>
</reference>
<dbReference type="InterPro" id="IPR050680">
    <property type="entry name" value="YpeA/RimI_acetyltransf"/>
</dbReference>
<dbReference type="CDD" id="cd04301">
    <property type="entry name" value="NAT_SF"/>
    <property type="match status" value="1"/>
</dbReference>
<proteinExistence type="predicted"/>
<dbReference type="AlphaFoldDB" id="A0A5P9JUW1"/>
<gene>
    <name evidence="4" type="ORF">GDR74_03945</name>
</gene>
<feature type="domain" description="N-acetyltransferase" evidence="3">
    <location>
        <begin position="7"/>
        <end position="162"/>
    </location>
</feature>
<evidence type="ECO:0000259" key="3">
    <source>
        <dbReference type="PROSITE" id="PS51186"/>
    </source>
</evidence>
<dbReference type="InterPro" id="IPR000182">
    <property type="entry name" value="GNAT_dom"/>
</dbReference>
<dbReference type="Gene3D" id="3.40.630.30">
    <property type="match status" value="1"/>
</dbReference>
<dbReference type="PROSITE" id="PS51186">
    <property type="entry name" value="GNAT"/>
    <property type="match status" value="1"/>
</dbReference>
<dbReference type="Pfam" id="PF00583">
    <property type="entry name" value="Acetyltransf_1"/>
    <property type="match status" value="1"/>
</dbReference>
<dbReference type="GO" id="GO:0016747">
    <property type="term" value="F:acyltransferase activity, transferring groups other than amino-acyl groups"/>
    <property type="evidence" value="ECO:0007669"/>
    <property type="project" value="InterPro"/>
</dbReference>
<evidence type="ECO:0000256" key="2">
    <source>
        <dbReference type="ARBA" id="ARBA00023315"/>
    </source>
</evidence>